<evidence type="ECO:0000259" key="8">
    <source>
        <dbReference type="PROSITE" id="PS50893"/>
    </source>
</evidence>
<comment type="subcellular location">
    <subcellularLocation>
        <location evidence="1">Cell membrane</location>
        <topology evidence="1">Multi-pass membrane protein</topology>
    </subcellularLocation>
</comment>
<evidence type="ECO:0000313" key="10">
    <source>
        <dbReference type="EMBL" id="AKC95250.1"/>
    </source>
</evidence>
<dbReference type="EMBL" id="CP011280">
    <property type="protein sequence ID" value="AKC95250.1"/>
    <property type="molecule type" value="Genomic_DNA"/>
</dbReference>
<dbReference type="InterPro" id="IPR003439">
    <property type="entry name" value="ABC_transporter-like_ATP-bd"/>
</dbReference>
<dbReference type="InterPro" id="IPR017871">
    <property type="entry name" value="ABC_transporter-like_CS"/>
</dbReference>
<evidence type="ECO:0000256" key="1">
    <source>
        <dbReference type="ARBA" id="ARBA00004651"/>
    </source>
</evidence>
<dbReference type="PANTHER" id="PTHR24221">
    <property type="entry name" value="ATP-BINDING CASSETTE SUB-FAMILY B"/>
    <property type="match status" value="1"/>
</dbReference>
<dbReference type="Proteomes" id="UP000033103">
    <property type="component" value="Chromosome"/>
</dbReference>
<dbReference type="InterPro" id="IPR027417">
    <property type="entry name" value="P-loop_NTPase"/>
</dbReference>
<dbReference type="Pfam" id="PF00005">
    <property type="entry name" value="ABC_tran"/>
    <property type="match status" value="1"/>
</dbReference>
<keyword evidence="5 7" id="KW-1133">Transmembrane helix</keyword>
<dbReference type="InterPro" id="IPR036640">
    <property type="entry name" value="ABC1_TM_sf"/>
</dbReference>
<dbReference type="SUPFAM" id="SSF90123">
    <property type="entry name" value="ABC transporter transmembrane region"/>
    <property type="match status" value="1"/>
</dbReference>
<feature type="transmembrane region" description="Helical" evidence="7">
    <location>
        <begin position="231"/>
        <end position="250"/>
    </location>
</feature>
<dbReference type="OrthoDB" id="92600at2"/>
<evidence type="ECO:0008006" key="12">
    <source>
        <dbReference type="Google" id="ProtNLM"/>
    </source>
</evidence>
<dbReference type="InterPro" id="IPR039421">
    <property type="entry name" value="Type_1_exporter"/>
</dbReference>
<dbReference type="PANTHER" id="PTHR24221:SF654">
    <property type="entry name" value="ATP-BINDING CASSETTE SUB-FAMILY B MEMBER 6"/>
    <property type="match status" value="1"/>
</dbReference>
<dbReference type="PROSITE" id="PS00211">
    <property type="entry name" value="ABC_TRANSPORTER_1"/>
    <property type="match status" value="1"/>
</dbReference>
<keyword evidence="6 7" id="KW-0472">Membrane</keyword>
<feature type="domain" description="ABC transmembrane type-1" evidence="9">
    <location>
        <begin position="6"/>
        <end position="285"/>
    </location>
</feature>
<dbReference type="GO" id="GO:0016887">
    <property type="term" value="F:ATP hydrolysis activity"/>
    <property type="evidence" value="ECO:0007669"/>
    <property type="project" value="InterPro"/>
</dbReference>
<evidence type="ECO:0000256" key="5">
    <source>
        <dbReference type="ARBA" id="ARBA00022989"/>
    </source>
</evidence>
<evidence type="ECO:0000256" key="2">
    <source>
        <dbReference type="ARBA" id="ARBA00022692"/>
    </source>
</evidence>
<dbReference type="PROSITE" id="PS50893">
    <property type="entry name" value="ABC_TRANSPORTER_2"/>
    <property type="match status" value="1"/>
</dbReference>
<dbReference type="InterPro" id="IPR003593">
    <property type="entry name" value="AAA+_ATPase"/>
</dbReference>
<feature type="transmembrane region" description="Helical" evidence="7">
    <location>
        <begin position="41"/>
        <end position="61"/>
    </location>
</feature>
<feature type="transmembrane region" description="Helical" evidence="7">
    <location>
        <begin position="6"/>
        <end position="29"/>
    </location>
</feature>
<dbReference type="RefSeq" id="WP_046328356.1">
    <property type="nucleotide sequence ID" value="NZ_CP011280.1"/>
</dbReference>
<dbReference type="Gene3D" id="3.40.50.300">
    <property type="entry name" value="P-loop containing nucleotide triphosphate hydrolases"/>
    <property type="match status" value="1"/>
</dbReference>
<dbReference type="KEGG" id="sns:VC03_01510"/>
<accession>A0A0E3Z9L1</accession>
<keyword evidence="11" id="KW-1185">Reference proteome</keyword>
<dbReference type="CDD" id="cd03228">
    <property type="entry name" value="ABCC_MRP_Like"/>
    <property type="match status" value="1"/>
</dbReference>
<dbReference type="GO" id="GO:0140359">
    <property type="term" value="F:ABC-type transporter activity"/>
    <property type="evidence" value="ECO:0007669"/>
    <property type="project" value="InterPro"/>
</dbReference>
<name>A0A0E3Z9L1_9FUSO</name>
<protein>
    <recommendedName>
        <fullName evidence="12">ABC transporter domain-containing protein</fullName>
    </recommendedName>
</protein>
<proteinExistence type="predicted"/>
<feature type="transmembrane region" description="Helical" evidence="7">
    <location>
        <begin position="121"/>
        <end position="153"/>
    </location>
</feature>
<dbReference type="GO" id="GO:0034040">
    <property type="term" value="F:ATPase-coupled lipid transmembrane transporter activity"/>
    <property type="evidence" value="ECO:0007669"/>
    <property type="project" value="TreeGrafter"/>
</dbReference>
<keyword evidence="2 7" id="KW-0812">Transmembrane</keyword>
<organism evidence="10 11">
    <name type="scientific">Sneathia vaginalis</name>
    <dbReference type="NCBI Taxonomy" id="187101"/>
    <lineage>
        <taxon>Bacteria</taxon>
        <taxon>Fusobacteriati</taxon>
        <taxon>Fusobacteriota</taxon>
        <taxon>Fusobacteriia</taxon>
        <taxon>Fusobacteriales</taxon>
        <taxon>Leptotrichiaceae</taxon>
        <taxon>Sneathia</taxon>
    </lineage>
</organism>
<dbReference type="HOGENOM" id="CLU_000604_84_3_0"/>
<evidence type="ECO:0000313" key="11">
    <source>
        <dbReference type="Proteomes" id="UP000033103"/>
    </source>
</evidence>
<dbReference type="SMART" id="SM00382">
    <property type="entry name" value="AAA"/>
    <property type="match status" value="1"/>
</dbReference>
<sequence>MKLKEFLLYVVLFIKKVIFICTLIAPMFIVNSLFLKDIKSICFFIVIQFILYIIDVIFGYLSELFMEKHLEERKLNLIDTLIDKITKQSNDKFKYRDKYISWIINDMNILKYEYFKPKIEIFFLIFEIVIYLLGLIYFGVAFFIVNILGTLLITIYTSSKSKNYSNVNSDISKLSENKTKFITNLFENIFTFWFSGDMKIFKEKNVEYNEVFLGKMKKVIKPLYIFLTQKNILLILIQTINIILAIYYIYKGKISLGAYSVIGSFSGYLTNTFNLIIQNYVSIKKSKEVLKRYDEELISEKQGEVVLSDIDTIEFKNIFFKDVYNNFNYTFEKNKKYLIIGESGCGKSTLMNLILKNIEDYTGDIYINNHKLEGINKYSIYKNIEYMNADNFIFYSTIDNNISMFDDEINKNKVNNILENLNLENRSEELTENGVSLGQKQRINLARVLYMDKPIIILDEATSNLDKNNRERIENMFLNLNKTIIFITHYYDEKFIKNFDEVLLLKRGGKYERHIVSK</sequence>
<dbReference type="SUPFAM" id="SSF52540">
    <property type="entry name" value="P-loop containing nucleoside triphosphate hydrolases"/>
    <property type="match status" value="1"/>
</dbReference>
<evidence type="ECO:0000256" key="7">
    <source>
        <dbReference type="SAM" id="Phobius"/>
    </source>
</evidence>
<dbReference type="PATRIC" id="fig|1069640.6.peg.290"/>
<feature type="domain" description="ABC transporter" evidence="8">
    <location>
        <begin position="305"/>
        <end position="518"/>
    </location>
</feature>
<evidence type="ECO:0000256" key="6">
    <source>
        <dbReference type="ARBA" id="ARBA00023136"/>
    </source>
</evidence>
<dbReference type="InterPro" id="IPR011527">
    <property type="entry name" value="ABC1_TM_dom"/>
</dbReference>
<keyword evidence="3" id="KW-0547">Nucleotide-binding</keyword>
<dbReference type="AlphaFoldDB" id="A0A0E3Z9L1"/>
<keyword evidence="4" id="KW-0067">ATP-binding</keyword>
<dbReference type="PROSITE" id="PS50929">
    <property type="entry name" value="ABC_TM1F"/>
    <property type="match status" value="1"/>
</dbReference>
<evidence type="ECO:0000256" key="3">
    <source>
        <dbReference type="ARBA" id="ARBA00022741"/>
    </source>
</evidence>
<gene>
    <name evidence="10" type="ORF">VC03_01510</name>
</gene>
<feature type="transmembrane region" description="Helical" evidence="7">
    <location>
        <begin position="256"/>
        <end position="277"/>
    </location>
</feature>
<dbReference type="STRING" id="187101.VC03_01510"/>
<dbReference type="GO" id="GO:0005524">
    <property type="term" value="F:ATP binding"/>
    <property type="evidence" value="ECO:0007669"/>
    <property type="project" value="UniProtKB-KW"/>
</dbReference>
<dbReference type="Gene3D" id="1.20.1560.10">
    <property type="entry name" value="ABC transporter type 1, transmembrane domain"/>
    <property type="match status" value="1"/>
</dbReference>
<evidence type="ECO:0000259" key="9">
    <source>
        <dbReference type="PROSITE" id="PS50929"/>
    </source>
</evidence>
<evidence type="ECO:0000256" key="4">
    <source>
        <dbReference type="ARBA" id="ARBA00022840"/>
    </source>
</evidence>
<reference evidence="10 11" key="1">
    <citation type="journal article" date="2012" name="BMC Genomics">
        <title>Genomic sequence analysis and characterization of Sneathia amnii sp. nov.</title>
        <authorList>
            <consortium name="Vaginal Microbiome Consortium (additional members)"/>
            <person name="Harwich M.D.Jr."/>
            <person name="Serrano M.G."/>
            <person name="Fettweis J.M."/>
            <person name="Alves J.M."/>
            <person name="Reimers M.A."/>
            <person name="Buck G.A."/>
            <person name="Jefferson K.K."/>
        </authorList>
    </citation>
    <scope>NUCLEOTIDE SEQUENCE [LARGE SCALE GENOMIC DNA]</scope>
    <source>
        <strain evidence="10 11">SN35</strain>
    </source>
</reference>
<dbReference type="GO" id="GO:0005886">
    <property type="term" value="C:plasma membrane"/>
    <property type="evidence" value="ECO:0007669"/>
    <property type="project" value="UniProtKB-SubCell"/>
</dbReference>